<organism evidence="2">
    <name type="scientific">Corethron hystrix</name>
    <dbReference type="NCBI Taxonomy" id="216773"/>
    <lineage>
        <taxon>Eukaryota</taxon>
        <taxon>Sar</taxon>
        <taxon>Stramenopiles</taxon>
        <taxon>Ochrophyta</taxon>
        <taxon>Bacillariophyta</taxon>
        <taxon>Coscinodiscophyceae</taxon>
        <taxon>Corethrophycidae</taxon>
        <taxon>Corethrales</taxon>
        <taxon>Corethraceae</taxon>
        <taxon>Corethron</taxon>
    </lineage>
</organism>
<dbReference type="AlphaFoldDB" id="A0A7S1FQN5"/>
<gene>
    <name evidence="2" type="ORF">CHYS00102_LOCUS8893</name>
</gene>
<feature type="region of interest" description="Disordered" evidence="1">
    <location>
        <begin position="1"/>
        <end position="32"/>
    </location>
</feature>
<accession>A0A7S1FQN5</accession>
<protein>
    <submittedName>
        <fullName evidence="2">Uncharacterized protein</fullName>
    </submittedName>
</protein>
<proteinExistence type="predicted"/>
<evidence type="ECO:0000256" key="1">
    <source>
        <dbReference type="SAM" id="MobiDB-lite"/>
    </source>
</evidence>
<dbReference type="EMBL" id="HBFR01012351">
    <property type="protein sequence ID" value="CAD8881705.1"/>
    <property type="molecule type" value="Transcribed_RNA"/>
</dbReference>
<evidence type="ECO:0000313" key="2">
    <source>
        <dbReference type="EMBL" id="CAD8881705.1"/>
    </source>
</evidence>
<sequence length="160" mass="18883">MKEENNINKMKKDMAVKEESQELFQNEPMQEESHPIMSWQFSSLSIDNEVINYKQNFGAIENKEQKKKREHHNMCVSVSEYDIDEEELCSLHETSRSLSEKTPVYPSCPAVDDIKIRRKISRRRPIFYLGMRKESSRKVKRPRIITPENVIGVELDIPKL</sequence>
<reference evidence="2" key="1">
    <citation type="submission" date="2021-01" db="EMBL/GenBank/DDBJ databases">
        <authorList>
            <person name="Corre E."/>
            <person name="Pelletier E."/>
            <person name="Niang G."/>
            <person name="Scheremetjew M."/>
            <person name="Finn R."/>
            <person name="Kale V."/>
            <person name="Holt S."/>
            <person name="Cochrane G."/>
            <person name="Meng A."/>
            <person name="Brown T."/>
            <person name="Cohen L."/>
        </authorList>
    </citation>
    <scope>NUCLEOTIDE SEQUENCE</scope>
    <source>
        <strain evidence="2">308</strain>
    </source>
</reference>
<name>A0A7S1FQN5_9STRA</name>
<feature type="compositionally biased region" description="Basic and acidic residues" evidence="1">
    <location>
        <begin position="1"/>
        <end position="20"/>
    </location>
</feature>